<feature type="transmembrane region" description="Helical" evidence="8">
    <location>
        <begin position="78"/>
        <end position="98"/>
    </location>
</feature>
<evidence type="ECO:0000313" key="10">
    <source>
        <dbReference type="EMBL" id="MFC4354039.1"/>
    </source>
</evidence>
<gene>
    <name evidence="10" type="ORF">ACFO0S_03015</name>
</gene>
<evidence type="ECO:0000256" key="4">
    <source>
        <dbReference type="ARBA" id="ARBA00022692"/>
    </source>
</evidence>
<comment type="subcellular location">
    <subcellularLocation>
        <location evidence="1">Cell membrane</location>
        <topology evidence="1">Multi-pass membrane protein</topology>
    </subcellularLocation>
</comment>
<keyword evidence="5 8" id="KW-1133">Transmembrane helix</keyword>
<name>A0ABV8USQ1_9BACL</name>
<feature type="transmembrane region" description="Helical" evidence="8">
    <location>
        <begin position="118"/>
        <end position="139"/>
    </location>
</feature>
<keyword evidence="2" id="KW-1003">Cell membrane</keyword>
<feature type="domain" description="Threonine/Serine exporter ThrE" evidence="9">
    <location>
        <begin position="6"/>
        <end position="134"/>
    </location>
</feature>
<dbReference type="Proteomes" id="UP001595733">
    <property type="component" value="Unassembled WGS sequence"/>
</dbReference>
<feature type="transmembrane region" description="Helical" evidence="8">
    <location>
        <begin position="53"/>
        <end position="71"/>
    </location>
</feature>
<dbReference type="PANTHER" id="PTHR34390:SF1">
    <property type="entry name" value="SUCCINATE TRANSPORTER SUBUNIT YJJB-RELATED"/>
    <property type="match status" value="1"/>
</dbReference>
<proteinExistence type="inferred from homology"/>
<organism evidence="10 11">
    <name type="scientific">Chryseomicrobium palamuruense</name>
    <dbReference type="NCBI Taxonomy" id="682973"/>
    <lineage>
        <taxon>Bacteria</taxon>
        <taxon>Bacillati</taxon>
        <taxon>Bacillota</taxon>
        <taxon>Bacilli</taxon>
        <taxon>Bacillales</taxon>
        <taxon>Caryophanaceae</taxon>
        <taxon>Chryseomicrobium</taxon>
    </lineage>
</organism>
<evidence type="ECO:0000313" key="11">
    <source>
        <dbReference type="Proteomes" id="UP001595733"/>
    </source>
</evidence>
<dbReference type="InterPro" id="IPR050539">
    <property type="entry name" value="ThrE_Dicarb/AminoAcid_Exp"/>
</dbReference>
<reference evidence="11" key="1">
    <citation type="journal article" date="2019" name="Int. J. Syst. Evol. Microbiol.">
        <title>The Global Catalogue of Microorganisms (GCM) 10K type strain sequencing project: providing services to taxonomists for standard genome sequencing and annotation.</title>
        <authorList>
            <consortium name="The Broad Institute Genomics Platform"/>
            <consortium name="The Broad Institute Genome Sequencing Center for Infectious Disease"/>
            <person name="Wu L."/>
            <person name="Ma J."/>
        </authorList>
    </citation>
    <scope>NUCLEOTIDE SEQUENCE [LARGE SCALE GENOMIC DNA]</scope>
    <source>
        <strain evidence="11">CCUG 50353</strain>
    </source>
</reference>
<evidence type="ECO:0000256" key="1">
    <source>
        <dbReference type="ARBA" id="ARBA00004651"/>
    </source>
</evidence>
<evidence type="ECO:0000256" key="8">
    <source>
        <dbReference type="SAM" id="Phobius"/>
    </source>
</evidence>
<dbReference type="PANTHER" id="PTHR34390">
    <property type="entry name" value="UPF0442 PROTEIN YJJB-RELATED"/>
    <property type="match status" value="1"/>
</dbReference>
<dbReference type="RefSeq" id="WP_378140036.1">
    <property type="nucleotide sequence ID" value="NZ_JBHSEF010000009.1"/>
</dbReference>
<evidence type="ECO:0000256" key="7">
    <source>
        <dbReference type="ARBA" id="ARBA00034125"/>
    </source>
</evidence>
<evidence type="ECO:0000256" key="3">
    <source>
        <dbReference type="ARBA" id="ARBA00022519"/>
    </source>
</evidence>
<feature type="transmembrane region" description="Helical" evidence="8">
    <location>
        <begin position="6"/>
        <end position="23"/>
    </location>
</feature>
<keyword evidence="4 8" id="KW-0812">Transmembrane</keyword>
<evidence type="ECO:0000256" key="6">
    <source>
        <dbReference type="ARBA" id="ARBA00023136"/>
    </source>
</evidence>
<feature type="transmembrane region" description="Helical" evidence="8">
    <location>
        <begin position="28"/>
        <end position="47"/>
    </location>
</feature>
<keyword evidence="11" id="KW-1185">Reference proteome</keyword>
<protein>
    <submittedName>
        <fullName evidence="10">Threonine/serine exporter family protein</fullName>
    </submittedName>
</protein>
<keyword evidence="6 8" id="KW-0472">Membrane</keyword>
<accession>A0ABV8USQ1</accession>
<keyword evidence="3" id="KW-0997">Cell inner membrane</keyword>
<comment type="similarity">
    <text evidence="7">Belongs to the ThrE exporter (TC 2.A.79) family.</text>
</comment>
<evidence type="ECO:0000259" key="9">
    <source>
        <dbReference type="Pfam" id="PF12821"/>
    </source>
</evidence>
<comment type="caution">
    <text evidence="10">The sequence shown here is derived from an EMBL/GenBank/DDBJ whole genome shotgun (WGS) entry which is preliminary data.</text>
</comment>
<sequence length="163" mass="17972">MDIVYQLLLSFLAAVAFGVLFNAPRRMLIHCGIVGAVGWLAFVSARSQLEDQVVATFIGAFTVAMLSHVFARRRKMPMILFSVSGIIVLVPGSSAYNAMRHVVEQDYLMAIELGTRALLISGAIAMGLVFAEIIMQIYLKTYSKVFGARKRKGLVDVEDTRQL</sequence>
<dbReference type="InterPro" id="IPR024528">
    <property type="entry name" value="ThrE_2"/>
</dbReference>
<dbReference type="EMBL" id="JBHSEF010000009">
    <property type="protein sequence ID" value="MFC4354039.1"/>
    <property type="molecule type" value="Genomic_DNA"/>
</dbReference>
<evidence type="ECO:0000256" key="2">
    <source>
        <dbReference type="ARBA" id="ARBA00022475"/>
    </source>
</evidence>
<evidence type="ECO:0000256" key="5">
    <source>
        <dbReference type="ARBA" id="ARBA00022989"/>
    </source>
</evidence>
<dbReference type="Pfam" id="PF12821">
    <property type="entry name" value="ThrE_2"/>
    <property type="match status" value="1"/>
</dbReference>